<gene>
    <name evidence="2" type="ORF">DPPLL_06890</name>
</gene>
<proteinExistence type="predicted"/>
<dbReference type="EMBL" id="AP025516">
    <property type="protein sequence ID" value="BDD86324.1"/>
    <property type="molecule type" value="Genomic_DNA"/>
</dbReference>
<organism evidence="2 3">
    <name type="scientific">Desulfofustis limnaeus</name>
    <dbReference type="NCBI Taxonomy" id="2740163"/>
    <lineage>
        <taxon>Bacteria</taxon>
        <taxon>Pseudomonadati</taxon>
        <taxon>Thermodesulfobacteriota</taxon>
        <taxon>Desulfobulbia</taxon>
        <taxon>Desulfobulbales</taxon>
        <taxon>Desulfocapsaceae</taxon>
        <taxon>Desulfofustis</taxon>
    </lineage>
</organism>
<dbReference type="InterPro" id="IPR018758">
    <property type="entry name" value="FtrD-like"/>
</dbReference>
<evidence type="ECO:0000313" key="2">
    <source>
        <dbReference type="EMBL" id="BDD86324.1"/>
    </source>
</evidence>
<evidence type="ECO:0000313" key="3">
    <source>
        <dbReference type="Proteomes" id="UP000830055"/>
    </source>
</evidence>
<dbReference type="Proteomes" id="UP000830055">
    <property type="component" value="Chromosome"/>
</dbReference>
<feature type="domain" description="Membrane iron-sulfur containing protein FtrD-like" evidence="1">
    <location>
        <begin position="51"/>
        <end position="152"/>
    </location>
</feature>
<dbReference type="RefSeq" id="WP_284153417.1">
    <property type="nucleotide sequence ID" value="NZ_AP025516.1"/>
</dbReference>
<accession>A0ABM7W5U3</accession>
<protein>
    <submittedName>
        <fullName evidence="2">Membrane protein</fullName>
    </submittedName>
</protein>
<keyword evidence="3" id="KW-1185">Reference proteome</keyword>
<reference evidence="2 3" key="1">
    <citation type="submission" date="2022-01" db="EMBL/GenBank/DDBJ databases">
        <title>Desulfofustis limnae sp. nov., a novel mesophilic sulfate-reducing bacterium isolated from marsh soil.</title>
        <authorList>
            <person name="Watanabe M."/>
            <person name="Takahashi A."/>
            <person name="Kojima H."/>
            <person name="Fukui M."/>
        </authorList>
    </citation>
    <scope>NUCLEOTIDE SEQUENCE [LARGE SCALE GENOMIC DNA]</scope>
    <source>
        <strain evidence="2 3">PPLL</strain>
    </source>
</reference>
<sequence length="152" mass="16749">MVRNIVSFMMVLVILCGVLITSDGHAFGLFGRYKSVSAVGDDVRLPVKALDDGKAHYYVYKGGQTDIKFFVVTSSDGVLRAAFDACDVCFLSKKGYSQDGEFMICNNCGMRFHSSQINMQEGGCNPAPLYRETVGEDLVIKIEDLLSGSRYF</sequence>
<evidence type="ECO:0000259" key="1">
    <source>
        <dbReference type="Pfam" id="PF10080"/>
    </source>
</evidence>
<name>A0ABM7W5U3_9BACT</name>
<dbReference type="Pfam" id="PF10080">
    <property type="entry name" value="FtrD-like"/>
    <property type="match status" value="1"/>
</dbReference>